<reference evidence="1" key="1">
    <citation type="submission" date="2021-02" db="EMBL/GenBank/DDBJ databases">
        <title>Genome-Resolved Metagenomics of a Microbial Community Performing Photosynthetic Biological Nutrient Removal.</title>
        <authorList>
            <person name="Mcdaniel E.A."/>
        </authorList>
    </citation>
    <scope>NUCLEOTIDE SEQUENCE</scope>
    <source>
        <strain evidence="1">UWPOB_OBS1</strain>
    </source>
</reference>
<evidence type="ECO:0000313" key="1">
    <source>
        <dbReference type="EMBL" id="MBN8660834.1"/>
    </source>
</evidence>
<dbReference type="AlphaFoldDB" id="A0A8J7TLP1"/>
<accession>A0A8J7TLP1</accession>
<comment type="caution">
    <text evidence="1">The sequence shown here is derived from an EMBL/GenBank/DDBJ whole genome shotgun (WGS) entry which is preliminary data.</text>
</comment>
<proteinExistence type="predicted"/>
<gene>
    <name evidence="1" type="ORF">J0M35_10745</name>
</gene>
<protein>
    <submittedName>
        <fullName evidence="1">Uncharacterized protein</fullName>
    </submittedName>
</protein>
<name>A0A8J7TLP1_9BACT</name>
<evidence type="ECO:0000313" key="2">
    <source>
        <dbReference type="Proteomes" id="UP000664277"/>
    </source>
</evidence>
<dbReference type="EMBL" id="JAFLCK010000013">
    <property type="protein sequence ID" value="MBN8660834.1"/>
    <property type="molecule type" value="Genomic_DNA"/>
</dbReference>
<organism evidence="1 2">
    <name type="scientific">Candidatus Obscuribacter phosphatis</name>
    <dbReference type="NCBI Taxonomy" id="1906157"/>
    <lineage>
        <taxon>Bacteria</taxon>
        <taxon>Bacillati</taxon>
        <taxon>Candidatus Melainabacteria</taxon>
        <taxon>Candidatus Obscuribacterales</taxon>
        <taxon>Candidatus Obscuribacteraceae</taxon>
        <taxon>Candidatus Obscuribacter</taxon>
    </lineage>
</organism>
<dbReference type="Proteomes" id="UP000664277">
    <property type="component" value="Unassembled WGS sequence"/>
</dbReference>
<sequence length="531" mass="57292">MRKRGSAMVMSIAVTVFLLVPLGIMALTFVRLMGSHHEQTSAIEAAALKVAQDLNKIVVEDPDLGYIGLSDYGPLGSATLAPDNFSLPVKSINTLTGTVRLDMIISDLLKDETMIALAEEDYKLLQPARQRLEAALKAAILPGGKGYDLDGNEIKPYDDAIAAYNSNQIRMNGGNSTLLVGSMKISLGVAEGLTTSTPIPQPPQYANLNKDMQEGGYYKAYIDIPYKNHSFVFAANSDNTCLIDPKDYKDDLPNLSYYLPSVVRCQAIQQMEFSGLGGNKETTQMSAAACAQPGAAPQLDLPKGSLAVTFPSGAVPDLSTLLMVLNNESIAKSPTDRTVSPKTGDYTPTALDRFSPRVLNFDHAPFGQLERLAFYDWIRRSGVAINIDSLFQGLNKPLSSQSTPHSNLFTIDKSGLTTLQILDVDADDTLCVSHNQWYAVSGQAFKASTKLLYDVYLRDFVYQPGKTKGGQHGGEPLPIVPGSGKPMASLATGLDENATSVISFAHGPGGGAKRPIYSQKSVAVEIRFRQR</sequence>